<organism evidence="1 2">
    <name type="scientific">Mycena indigotica</name>
    <dbReference type="NCBI Taxonomy" id="2126181"/>
    <lineage>
        <taxon>Eukaryota</taxon>
        <taxon>Fungi</taxon>
        <taxon>Dikarya</taxon>
        <taxon>Basidiomycota</taxon>
        <taxon>Agaricomycotina</taxon>
        <taxon>Agaricomycetes</taxon>
        <taxon>Agaricomycetidae</taxon>
        <taxon>Agaricales</taxon>
        <taxon>Marasmiineae</taxon>
        <taxon>Mycenaceae</taxon>
        <taxon>Mycena</taxon>
    </lineage>
</organism>
<dbReference type="OrthoDB" id="2529286at2759"/>
<dbReference type="CDD" id="cd02440">
    <property type="entry name" value="AdoMet_MTases"/>
    <property type="match status" value="1"/>
</dbReference>
<sequence length="315" mass="35103">MMQCLVILPPGSERIVDADEEVFLLYSRANSSSKPRGLGFVDNRQDVLSLSFELKPLLSTTVTKGKGKRKHTTTVGEKTIEIQLLQDKTALRSRAGDTGSVVWQASIDFAKLILQEQYVKLPTALFDCERIRTSHVLELGSGTGLLGIALSQLFAHYTITDISELQTLITKNLKLNFPRWPGGSPTDPGHNISALELNWQTLETLPPSRRGHYFALPDSAYDLVLVVDCIYHPSLLPSLVGAIDYVTTTGKTEVVVVMELRAEDVTREFLERWLAAGNGEWDIWRAATNLEETYVVWVGRKRSTLAEVDVQLVVH</sequence>
<dbReference type="GO" id="GO:0005829">
    <property type="term" value="C:cytosol"/>
    <property type="evidence" value="ECO:0007669"/>
    <property type="project" value="TreeGrafter"/>
</dbReference>
<dbReference type="GeneID" id="59342889"/>
<dbReference type="RefSeq" id="XP_037223258.1">
    <property type="nucleotide sequence ID" value="XM_037360373.1"/>
</dbReference>
<dbReference type="Gene3D" id="3.40.50.150">
    <property type="entry name" value="Vaccinia Virus protein VP39"/>
    <property type="match status" value="1"/>
</dbReference>
<gene>
    <name evidence="1" type="ORF">MIND_00352700</name>
</gene>
<dbReference type="Proteomes" id="UP000636479">
    <property type="component" value="Unassembled WGS sequence"/>
</dbReference>
<proteinExistence type="predicted"/>
<dbReference type="PANTHER" id="PTHR14614">
    <property type="entry name" value="HEPATOCELLULAR CARCINOMA-ASSOCIATED ANTIGEN"/>
    <property type="match status" value="1"/>
</dbReference>
<dbReference type="PANTHER" id="PTHR14614:SF109">
    <property type="entry name" value="RIBOSOMAL LYSINE N-METHYLTRANSFERASE 5"/>
    <property type="match status" value="1"/>
</dbReference>
<dbReference type="GO" id="GO:0032991">
    <property type="term" value="C:protein-containing complex"/>
    <property type="evidence" value="ECO:0007669"/>
    <property type="project" value="TreeGrafter"/>
</dbReference>
<evidence type="ECO:0008006" key="3">
    <source>
        <dbReference type="Google" id="ProtNLM"/>
    </source>
</evidence>
<dbReference type="SUPFAM" id="SSF53335">
    <property type="entry name" value="S-adenosyl-L-methionine-dependent methyltransferases"/>
    <property type="match status" value="1"/>
</dbReference>
<dbReference type="InterPro" id="IPR019410">
    <property type="entry name" value="Methyltransf_16"/>
</dbReference>
<protein>
    <recommendedName>
        <fullName evidence="3">Methyltransferase-domain-containing protein</fullName>
    </recommendedName>
</protein>
<evidence type="ECO:0000313" key="1">
    <source>
        <dbReference type="EMBL" id="KAF7309808.1"/>
    </source>
</evidence>
<accession>A0A8H6T187</accession>
<comment type="caution">
    <text evidence="1">The sequence shown here is derived from an EMBL/GenBank/DDBJ whole genome shotgun (WGS) entry which is preliminary data.</text>
</comment>
<dbReference type="EMBL" id="JACAZF010000003">
    <property type="protein sequence ID" value="KAF7309808.1"/>
    <property type="molecule type" value="Genomic_DNA"/>
</dbReference>
<keyword evidence="2" id="KW-1185">Reference proteome</keyword>
<evidence type="ECO:0000313" key="2">
    <source>
        <dbReference type="Proteomes" id="UP000636479"/>
    </source>
</evidence>
<dbReference type="InterPro" id="IPR029063">
    <property type="entry name" value="SAM-dependent_MTases_sf"/>
</dbReference>
<name>A0A8H6T187_9AGAR</name>
<dbReference type="AlphaFoldDB" id="A0A8H6T187"/>
<reference evidence="1" key="1">
    <citation type="submission" date="2020-05" db="EMBL/GenBank/DDBJ databases">
        <title>Mycena genomes resolve the evolution of fungal bioluminescence.</title>
        <authorList>
            <person name="Tsai I.J."/>
        </authorList>
    </citation>
    <scope>NUCLEOTIDE SEQUENCE</scope>
    <source>
        <strain evidence="1">171206Taipei</strain>
    </source>
</reference>
<dbReference type="GO" id="GO:0008757">
    <property type="term" value="F:S-adenosylmethionine-dependent methyltransferase activity"/>
    <property type="evidence" value="ECO:0007669"/>
    <property type="project" value="UniProtKB-ARBA"/>
</dbReference>
<dbReference type="Pfam" id="PF10294">
    <property type="entry name" value="Methyltransf_16"/>
    <property type="match status" value="1"/>
</dbReference>